<keyword evidence="1" id="KW-0732">Signal</keyword>
<feature type="signal peptide" evidence="1">
    <location>
        <begin position="1"/>
        <end position="28"/>
    </location>
</feature>
<evidence type="ECO:0000313" key="2">
    <source>
        <dbReference type="EMBL" id="EEC89309.1"/>
    </source>
</evidence>
<feature type="chain" id="PRO_5002854571" evidence="1">
    <location>
        <begin position="29"/>
        <end position="447"/>
    </location>
</feature>
<dbReference type="AlphaFoldDB" id="B7CD04"/>
<keyword evidence="3" id="KW-1185">Reference proteome</keyword>
<dbReference type="InterPro" id="IPR011889">
    <property type="entry name" value="Liste_lipo_26"/>
</dbReference>
<accession>B7CD04</accession>
<protein>
    <submittedName>
        <fullName evidence="2">Bacterial surface protein 26-residue PARCEL repeat (3 repeats)</fullName>
    </submittedName>
</protein>
<proteinExistence type="predicted"/>
<dbReference type="NCBIfam" id="TIGR02167">
    <property type="entry name" value="Liste_lipo_26"/>
    <property type="match status" value="4"/>
</dbReference>
<sequence length="447" mass="48198">MNFTKTKKVVAAGLSALMMMSSITSVFAAEPDSKTTTLNYEVSSRYDWIIHSAIDFGADAGVGKTVDRTGNQVKVLKNVIPEGKYLNISVKGSGANDAFTVDNGGSEVLNYDVSDDNGAVGVNENVLSVPAGTNTATQNMNFKLNTKKGSAEVAGNYNGHVIYNAEVGGKDGAIQKEKSSTIIGTVGDGESATFQFLETIPKAATAIVFTDEVAPKGVSTTDLTVAKDGDVVGWLDGATWKVSTQDPNKAVTFNENCLGMFCNPRLTRISFDNIDTSNVTSMNGMFNGVASTSLDLSSFDTSKVTDMTWMFAQCPNLTSLDVSGFNTSNVTEMSEMFADCENLKELDLSNFNTKNITNMGSMFYKCTNLTSLDLSGFDTSNVTNMYSMFSECSNLANIYVDSKWSTEKVTNDGHMFEYCEKLPNFDFNTTDVTKAHTGPDGYLTLKQ</sequence>
<dbReference type="RefSeq" id="WP_003865865.1">
    <property type="nucleotide sequence ID" value="NZ_DS996846.1"/>
</dbReference>
<dbReference type="eggNOG" id="COG4886">
    <property type="taxonomic scope" value="Bacteria"/>
</dbReference>
<evidence type="ECO:0000313" key="3">
    <source>
        <dbReference type="Proteomes" id="UP000004315"/>
    </source>
</evidence>
<gene>
    <name evidence="2" type="ORF">EUBIFOR_02083</name>
</gene>
<dbReference type="Pfam" id="PF03382">
    <property type="entry name" value="DUF285"/>
    <property type="match status" value="1"/>
</dbReference>
<dbReference type="InterPro" id="IPR032675">
    <property type="entry name" value="LRR_dom_sf"/>
</dbReference>
<dbReference type="STRING" id="518637.EUBIFOR_02083"/>
<dbReference type="Gene3D" id="3.80.10.10">
    <property type="entry name" value="Ribonuclease Inhibitor"/>
    <property type="match status" value="1"/>
</dbReference>
<dbReference type="SUPFAM" id="SSF52058">
    <property type="entry name" value="L domain-like"/>
    <property type="match status" value="1"/>
</dbReference>
<dbReference type="HOGENOM" id="CLU_612199_0_0_9"/>
<dbReference type="Proteomes" id="UP000004315">
    <property type="component" value="Unassembled WGS sequence"/>
</dbReference>
<reference evidence="2 3" key="1">
    <citation type="submission" date="2008-11" db="EMBL/GenBank/DDBJ databases">
        <title>Draft genome sequence of Eubacterium biforme (DSM 3989).</title>
        <authorList>
            <person name="Sudarsanam P."/>
            <person name="Ley R."/>
            <person name="Guruge J."/>
            <person name="Turnbaugh P.J."/>
            <person name="Mahowald M."/>
            <person name="Liep D."/>
            <person name="Gordon J."/>
        </authorList>
    </citation>
    <scope>NUCLEOTIDE SEQUENCE [LARGE SCALE GENOMIC DNA]</scope>
    <source>
        <strain evidence="2 3">DSM 3989</strain>
    </source>
</reference>
<comment type="caution">
    <text evidence="2">The sequence shown here is derived from an EMBL/GenBank/DDBJ whole genome shotgun (WGS) entry which is preliminary data.</text>
</comment>
<organism evidence="2 3">
    <name type="scientific">Holdemanella biformis DSM 3989</name>
    <dbReference type="NCBI Taxonomy" id="518637"/>
    <lineage>
        <taxon>Bacteria</taxon>
        <taxon>Bacillati</taxon>
        <taxon>Bacillota</taxon>
        <taxon>Erysipelotrichia</taxon>
        <taxon>Erysipelotrichales</taxon>
        <taxon>Erysipelotrichaceae</taxon>
        <taxon>Holdemanella</taxon>
    </lineage>
</organism>
<dbReference type="EMBL" id="ABYT01000109">
    <property type="protein sequence ID" value="EEC89309.1"/>
    <property type="molecule type" value="Genomic_DNA"/>
</dbReference>
<dbReference type="InterPro" id="IPR005046">
    <property type="entry name" value="DUF285"/>
</dbReference>
<name>B7CD04_9FIRM</name>
<evidence type="ECO:0000256" key="1">
    <source>
        <dbReference type="SAM" id="SignalP"/>
    </source>
</evidence>